<reference evidence="4" key="1">
    <citation type="submission" date="2016-09" db="EMBL/GenBank/DDBJ databases">
        <authorList>
            <person name="Jeantristanb JTB J.-T."/>
            <person name="Ricardo R."/>
        </authorList>
    </citation>
    <scope>NUCLEOTIDE SEQUENCE [LARGE SCALE GENOMIC DNA]</scope>
</reference>
<feature type="compositionally biased region" description="Basic and acidic residues" evidence="2">
    <location>
        <begin position="125"/>
        <end position="137"/>
    </location>
</feature>
<proteinExistence type="predicted"/>
<feature type="region of interest" description="Disordered" evidence="2">
    <location>
        <begin position="104"/>
        <end position="141"/>
    </location>
</feature>
<feature type="compositionally biased region" description="Basic and acidic residues" evidence="2">
    <location>
        <begin position="104"/>
        <end position="114"/>
    </location>
</feature>
<keyword evidence="1" id="KW-0175">Coiled coil</keyword>
<feature type="coiled-coil region" evidence="1">
    <location>
        <begin position="380"/>
        <end position="418"/>
    </location>
</feature>
<name>A0A238F7N5_9BASI</name>
<evidence type="ECO:0000313" key="3">
    <source>
        <dbReference type="EMBL" id="SCV67874.1"/>
    </source>
</evidence>
<feature type="compositionally biased region" description="Low complexity" evidence="2">
    <location>
        <begin position="38"/>
        <end position="50"/>
    </location>
</feature>
<dbReference type="Proteomes" id="UP000198372">
    <property type="component" value="Unassembled WGS sequence"/>
</dbReference>
<keyword evidence="4" id="KW-1185">Reference proteome</keyword>
<evidence type="ECO:0000256" key="2">
    <source>
        <dbReference type="SAM" id="MobiDB-lite"/>
    </source>
</evidence>
<feature type="compositionally biased region" description="Basic residues" evidence="2">
    <location>
        <begin position="55"/>
        <end position="64"/>
    </location>
</feature>
<feature type="region of interest" description="Disordered" evidence="2">
    <location>
        <begin position="333"/>
        <end position="361"/>
    </location>
</feature>
<gene>
    <name evidence="3" type="ORF">BQ2448_5485</name>
</gene>
<feature type="compositionally biased region" description="Polar residues" evidence="2">
    <location>
        <begin position="167"/>
        <end position="180"/>
    </location>
</feature>
<feature type="region of interest" description="Disordered" evidence="2">
    <location>
        <begin position="162"/>
        <end position="182"/>
    </location>
</feature>
<dbReference type="OrthoDB" id="2529219at2759"/>
<dbReference type="EMBL" id="FMSP01000002">
    <property type="protein sequence ID" value="SCV67874.1"/>
    <property type="molecule type" value="Genomic_DNA"/>
</dbReference>
<evidence type="ECO:0000256" key="1">
    <source>
        <dbReference type="SAM" id="Coils"/>
    </source>
</evidence>
<accession>A0A238F7N5</accession>
<feature type="compositionally biased region" description="Polar residues" evidence="2">
    <location>
        <begin position="1"/>
        <end position="27"/>
    </location>
</feature>
<protein>
    <submittedName>
        <fullName evidence="3">BQ2448_5485 protein</fullName>
    </submittedName>
</protein>
<feature type="region of interest" description="Disordered" evidence="2">
    <location>
        <begin position="1"/>
        <end position="78"/>
    </location>
</feature>
<organism evidence="3 4">
    <name type="scientific">Microbotryum intermedium</name>
    <dbReference type="NCBI Taxonomy" id="269621"/>
    <lineage>
        <taxon>Eukaryota</taxon>
        <taxon>Fungi</taxon>
        <taxon>Dikarya</taxon>
        <taxon>Basidiomycota</taxon>
        <taxon>Pucciniomycotina</taxon>
        <taxon>Microbotryomycetes</taxon>
        <taxon>Microbotryales</taxon>
        <taxon>Microbotryaceae</taxon>
        <taxon>Microbotryum</taxon>
    </lineage>
</organism>
<dbReference type="AlphaFoldDB" id="A0A238F7N5"/>
<evidence type="ECO:0000313" key="4">
    <source>
        <dbReference type="Proteomes" id="UP000198372"/>
    </source>
</evidence>
<sequence>MNEAPSTLTPSSSFVPLSLTETLSKPQRTLPPHPTRPSPSCQPSSRSNGNGNNGKGRRTSHHHLPSFTCANGLGLGNDVSRDREVERKRQKELMCERLGLVVESEQREQPKEDGLNDVLASGKGPGEKDEKENELKGLRNQVLRLNEENRKLNEKVKGLQDEVAKANTRQGSNATSTTKGGASASALEGVGAIQLKELEKSFAEQESLLAGYQRDAEKSFLTIEAMKKQCVPHTGHVSIKVVPITERYCTNRARRYTDILAKTYGPNYETELGLDQENGSSLLTTTKVSCATTGISSPAIRNQRDRVRVRMSFGGAAAVTPIASRVGRLEQRIEEEEGGEEQGGTDGPSSASASAKEEAVVEQARHEMLRGYVEGVQTLLRSMEQRLLKRDHELEMMEQRAREEKQLAEAKVEHVEKLIGAIRV</sequence>